<dbReference type="GO" id="GO:0005886">
    <property type="term" value="C:plasma membrane"/>
    <property type="evidence" value="ECO:0007669"/>
    <property type="project" value="Ensembl"/>
</dbReference>
<protein>
    <submittedName>
        <fullName evidence="6">Rho GTPase activating protein 1</fullName>
    </submittedName>
</protein>
<dbReference type="SMART" id="SM00324">
    <property type="entry name" value="RhoGAP"/>
    <property type="match status" value="1"/>
</dbReference>
<dbReference type="AlphaFoldDB" id="A0A8C3HFA6"/>
<dbReference type="SMART" id="SM00516">
    <property type="entry name" value="SEC14"/>
    <property type="match status" value="1"/>
</dbReference>
<dbReference type="GO" id="GO:0031267">
    <property type="term" value="F:small GTPase binding"/>
    <property type="evidence" value="ECO:0007669"/>
    <property type="project" value="Ensembl"/>
</dbReference>
<dbReference type="GO" id="GO:0005929">
    <property type="term" value="C:cilium"/>
    <property type="evidence" value="ECO:0007669"/>
    <property type="project" value="Ensembl"/>
</dbReference>
<feature type="domain" description="CRAL-TRIO" evidence="4">
    <location>
        <begin position="190"/>
        <end position="345"/>
    </location>
</feature>
<feature type="compositionally biased region" description="Pro residues" evidence="2">
    <location>
        <begin position="356"/>
        <end position="365"/>
    </location>
</feature>
<evidence type="ECO:0000313" key="7">
    <source>
        <dbReference type="Proteomes" id="UP000694380"/>
    </source>
</evidence>
<dbReference type="CDD" id="cd04404">
    <property type="entry name" value="RhoGAP-p50rhoGAP"/>
    <property type="match status" value="1"/>
</dbReference>
<feature type="transmembrane region" description="Helical" evidence="3">
    <location>
        <begin position="284"/>
        <end position="305"/>
    </location>
</feature>
<feature type="region of interest" description="Disordered" evidence="2">
    <location>
        <begin position="349"/>
        <end position="368"/>
    </location>
</feature>
<dbReference type="PROSITE" id="PS50238">
    <property type="entry name" value="RHOGAP"/>
    <property type="match status" value="1"/>
</dbReference>
<dbReference type="InterPro" id="IPR001251">
    <property type="entry name" value="CRAL-TRIO_dom"/>
</dbReference>
<organism evidence="6 7">
    <name type="scientific">Chrysemys picta bellii</name>
    <name type="common">Western painted turtle</name>
    <name type="synonym">Emys bellii</name>
    <dbReference type="NCBI Taxonomy" id="8478"/>
    <lineage>
        <taxon>Eukaryota</taxon>
        <taxon>Metazoa</taxon>
        <taxon>Chordata</taxon>
        <taxon>Craniata</taxon>
        <taxon>Vertebrata</taxon>
        <taxon>Euteleostomi</taxon>
        <taxon>Archelosauria</taxon>
        <taxon>Testudinata</taxon>
        <taxon>Testudines</taxon>
        <taxon>Cryptodira</taxon>
        <taxon>Durocryptodira</taxon>
        <taxon>Testudinoidea</taxon>
        <taxon>Emydidae</taxon>
        <taxon>Chrysemys</taxon>
    </lineage>
</organism>
<dbReference type="InterPro" id="IPR036865">
    <property type="entry name" value="CRAL-TRIO_dom_sf"/>
</dbReference>
<reference evidence="6" key="3">
    <citation type="submission" date="2025-09" db="UniProtKB">
        <authorList>
            <consortium name="Ensembl"/>
        </authorList>
    </citation>
    <scope>IDENTIFICATION</scope>
</reference>
<dbReference type="GO" id="GO:0097443">
    <property type="term" value="C:sorting endosome"/>
    <property type="evidence" value="ECO:0007669"/>
    <property type="project" value="Ensembl"/>
</dbReference>
<proteinExistence type="predicted"/>
<dbReference type="Gene3D" id="3.40.525.10">
    <property type="entry name" value="CRAL-TRIO lipid binding domain"/>
    <property type="match status" value="1"/>
</dbReference>
<keyword evidence="1" id="KW-0343">GTPase activation</keyword>
<dbReference type="GeneTree" id="ENSGT00940000160630"/>
<dbReference type="FunFam" id="1.10.555.10:FF:000024">
    <property type="entry name" value="Rho GTPase-activating protein 1"/>
    <property type="match status" value="1"/>
</dbReference>
<evidence type="ECO:0000256" key="2">
    <source>
        <dbReference type="SAM" id="MobiDB-lite"/>
    </source>
</evidence>
<keyword evidence="7" id="KW-1185">Reference proteome</keyword>
<gene>
    <name evidence="6" type="primary">ARHGAP1</name>
</gene>
<dbReference type="Gene3D" id="1.10.555.10">
    <property type="entry name" value="Rho GTPase activation protein"/>
    <property type="match status" value="1"/>
</dbReference>
<evidence type="ECO:0000256" key="3">
    <source>
        <dbReference type="SAM" id="Phobius"/>
    </source>
</evidence>
<dbReference type="InterPro" id="IPR008936">
    <property type="entry name" value="Rho_GTPase_activation_prot"/>
</dbReference>
<dbReference type="CDD" id="cd00170">
    <property type="entry name" value="SEC14"/>
    <property type="match status" value="1"/>
</dbReference>
<dbReference type="Pfam" id="PF00620">
    <property type="entry name" value="RhoGAP"/>
    <property type="match status" value="1"/>
</dbReference>
<dbReference type="GO" id="GO:0016197">
    <property type="term" value="P:endosomal transport"/>
    <property type="evidence" value="ECO:0007669"/>
    <property type="project" value="Ensembl"/>
</dbReference>
<dbReference type="SUPFAM" id="SSF48350">
    <property type="entry name" value="GTPase activation domain, GAP"/>
    <property type="match status" value="1"/>
</dbReference>
<dbReference type="InterPro" id="IPR000198">
    <property type="entry name" value="RhoGAP_dom"/>
</dbReference>
<dbReference type="Pfam" id="PF13716">
    <property type="entry name" value="CRAL_TRIO_2"/>
    <property type="match status" value="1"/>
</dbReference>
<keyword evidence="3" id="KW-0472">Membrane</keyword>
<feature type="domain" description="Rho-GAP" evidence="5">
    <location>
        <begin position="371"/>
        <end position="558"/>
    </location>
</feature>
<sequence length="563" mass="64354">MKSGKASRAGPCCASSWAQCQLHWCREERCCVEIMAGTVSLSGRDWYSLSPSLVSQCLSQIEYSGRGEQSGHSWTQGRDSLEGLARTLSPSQQEVEGKGLLYRVPMAASRRVFLLGSSGKQLSLGPIAMDPLSELQDDLNLEDTNQSLSQLKLASLDDKNWPADEVPVFPKSDDTNRSPEPITHLRWDDPYYDIARHQIVEVAGDDKYGRKVILFSACRMPPSHQLDHVKLLQYLKFTLDQYVESDYTLVYLHHGLTSENKPSLSWLRDAYREFDRKYKKNIKALYIVHPTMFIKTLLILFKPLISFKFGRKIFYANFLSELEEHVKLEQLGIPSQVLKYDEYLKSLQKPSQVPQKPTPPRPPLPNQQFGVSLQHLREKSSDQAPVPLVVRETIAYLREHALTKEGIFRRSASTQIVKEVQQKYNMGIQVDFQQYEDIHLAAVILKTFLRELPEPLLTFSLYNHVVNFQNVEESNRVDVVRKTLQTLPEENYQVLCFLMAFLAEVSAHSDVNKMTNTNLAVVFGPNLLWDKDVAITLKAINPINTFTKFLLDHQGELFQDMEA</sequence>
<name>A0A8C3HFA6_CHRPI</name>
<dbReference type="GO" id="GO:0001726">
    <property type="term" value="C:ruffle"/>
    <property type="evidence" value="ECO:0007669"/>
    <property type="project" value="Ensembl"/>
</dbReference>
<dbReference type="Proteomes" id="UP000694380">
    <property type="component" value="Chromosome 4"/>
</dbReference>
<dbReference type="SUPFAM" id="SSF52087">
    <property type="entry name" value="CRAL/TRIO domain"/>
    <property type="match status" value="1"/>
</dbReference>
<accession>A0A8C3HFA6</accession>
<dbReference type="GO" id="GO:0005829">
    <property type="term" value="C:cytosol"/>
    <property type="evidence" value="ECO:0007669"/>
    <property type="project" value="Ensembl"/>
</dbReference>
<dbReference type="GO" id="GO:0005096">
    <property type="term" value="F:GTPase activator activity"/>
    <property type="evidence" value="ECO:0007669"/>
    <property type="project" value="UniProtKB-KW"/>
</dbReference>
<dbReference type="GO" id="GO:0010008">
    <property type="term" value="C:endosome membrane"/>
    <property type="evidence" value="ECO:0007669"/>
    <property type="project" value="Ensembl"/>
</dbReference>
<dbReference type="GO" id="GO:0048471">
    <property type="term" value="C:perinuclear region of cytoplasm"/>
    <property type="evidence" value="ECO:0007669"/>
    <property type="project" value="Ensembl"/>
</dbReference>
<dbReference type="FunFam" id="3.40.525.10:FF:000007">
    <property type="entry name" value="rho GTPase-activating protein 1"/>
    <property type="match status" value="1"/>
</dbReference>
<dbReference type="InterPro" id="IPR049592">
    <property type="entry name" value="ARHGAP1_RhoGAP"/>
</dbReference>
<evidence type="ECO:0000259" key="4">
    <source>
        <dbReference type="PROSITE" id="PS50191"/>
    </source>
</evidence>
<evidence type="ECO:0000256" key="1">
    <source>
        <dbReference type="ARBA" id="ARBA00022468"/>
    </source>
</evidence>
<dbReference type="GO" id="GO:0007264">
    <property type="term" value="P:small GTPase-mediated signal transduction"/>
    <property type="evidence" value="ECO:0007669"/>
    <property type="project" value="Ensembl"/>
</dbReference>
<evidence type="ECO:0000259" key="5">
    <source>
        <dbReference type="PROSITE" id="PS50238"/>
    </source>
</evidence>
<dbReference type="PANTHER" id="PTHR45808">
    <property type="entry name" value="RHO GTPASE-ACTIVATING PROTEIN 68F"/>
    <property type="match status" value="1"/>
</dbReference>
<dbReference type="PROSITE" id="PS50191">
    <property type="entry name" value="CRAL_TRIO"/>
    <property type="match status" value="1"/>
</dbReference>
<dbReference type="GO" id="GO:0033572">
    <property type="term" value="P:transferrin transport"/>
    <property type="evidence" value="ECO:0007669"/>
    <property type="project" value="Ensembl"/>
</dbReference>
<keyword evidence="3" id="KW-1133">Transmembrane helix</keyword>
<dbReference type="Ensembl" id="ENSCPBT00000020456.1">
    <property type="protein sequence ID" value="ENSCPBP00000017297.1"/>
    <property type="gene ID" value="ENSCPBG00000012676.1"/>
</dbReference>
<reference evidence="6" key="2">
    <citation type="submission" date="2025-08" db="UniProtKB">
        <authorList>
            <consortium name="Ensembl"/>
        </authorList>
    </citation>
    <scope>IDENTIFICATION</scope>
</reference>
<dbReference type="PANTHER" id="PTHR45808:SF6">
    <property type="entry name" value="RHO GTPASE-ACTIVATING PROTEIN 1"/>
    <property type="match status" value="1"/>
</dbReference>
<keyword evidence="3" id="KW-0812">Transmembrane</keyword>
<evidence type="ECO:0000313" key="6">
    <source>
        <dbReference type="Ensembl" id="ENSCPBP00000017297.1"/>
    </source>
</evidence>
<reference evidence="6" key="1">
    <citation type="journal article" date="2015" name="Genome Biol. Evol.">
        <title>Physical Mapping and Refinement of the Painted Turtle Genome (Chrysemys picta) Inform Amniote Genome Evolution and Challenge Turtle-Bird Chromosomal Conservation.</title>
        <authorList>
            <person name="Badenhorst D."/>
            <person name="Hillier L.W."/>
            <person name="Literman R."/>
            <person name="Montiel E.E."/>
            <person name="Radhakrishnan S."/>
            <person name="Shen Y."/>
            <person name="Minx P."/>
            <person name="Janes D.E."/>
            <person name="Warren W.C."/>
            <person name="Edwards S.V."/>
            <person name="Valenzuela N."/>
        </authorList>
    </citation>
    <scope>NUCLEOTIDE SEQUENCE [LARGE SCALE GENOMIC DNA]</scope>
</reference>
<dbReference type="GO" id="GO:2001136">
    <property type="term" value="P:negative regulation of endocytic recycling"/>
    <property type="evidence" value="ECO:0007669"/>
    <property type="project" value="Ensembl"/>
</dbReference>